<reference evidence="13" key="1">
    <citation type="submission" date="2010-02" db="EMBL/GenBank/DDBJ databases">
        <title>Sequencing and annotation of the Blastocystis hominis genome.</title>
        <authorList>
            <person name="Wincker P."/>
        </authorList>
    </citation>
    <scope>NUCLEOTIDE SEQUENCE</scope>
    <source>
        <strain evidence="13">Singapore isolate B</strain>
    </source>
</reference>
<evidence type="ECO:0000256" key="11">
    <source>
        <dbReference type="SAM" id="MobiDB-lite"/>
    </source>
</evidence>
<evidence type="ECO:0000256" key="4">
    <source>
        <dbReference type="ARBA" id="ARBA00022691"/>
    </source>
</evidence>
<dbReference type="InParanoid" id="D8M4M5"/>
<dbReference type="SUPFAM" id="SSF57903">
    <property type="entry name" value="FYVE/PHD zinc finger"/>
    <property type="match status" value="1"/>
</dbReference>
<keyword evidence="2" id="KW-0489">Methyltransferase</keyword>
<dbReference type="Pfam" id="PF05063">
    <property type="entry name" value="MT-A70"/>
    <property type="match status" value="1"/>
</dbReference>
<dbReference type="InterPro" id="IPR019786">
    <property type="entry name" value="Zinc_finger_PHD-type_CS"/>
</dbReference>
<evidence type="ECO:0000313" key="13">
    <source>
        <dbReference type="EMBL" id="CBK23014.2"/>
    </source>
</evidence>
<dbReference type="PANTHER" id="PTHR12829">
    <property type="entry name" value="N6-ADENOSINE-METHYLTRANSFERASE"/>
    <property type="match status" value="1"/>
</dbReference>
<dbReference type="PANTHER" id="PTHR12829:SF7">
    <property type="entry name" value="N6-ADENOSINE-METHYLTRANSFERASE CATALYTIC SUBUNIT"/>
    <property type="match status" value="1"/>
</dbReference>
<accession>D8M4M5</accession>
<dbReference type="InterPro" id="IPR019787">
    <property type="entry name" value="Znf_PHD-finger"/>
</dbReference>
<evidence type="ECO:0000256" key="5">
    <source>
        <dbReference type="ARBA" id="ARBA00022723"/>
    </source>
</evidence>
<evidence type="ECO:0000256" key="8">
    <source>
        <dbReference type="ARBA" id="ARBA00048957"/>
    </source>
</evidence>
<evidence type="ECO:0000256" key="1">
    <source>
        <dbReference type="ARBA" id="ARBA00012160"/>
    </source>
</evidence>
<keyword evidence="3" id="KW-0808">Transferase</keyword>
<dbReference type="SMART" id="SM00249">
    <property type="entry name" value="PHD"/>
    <property type="match status" value="1"/>
</dbReference>
<dbReference type="InterPro" id="IPR007757">
    <property type="entry name" value="MT-A70-like"/>
</dbReference>
<dbReference type="Pfam" id="PF00628">
    <property type="entry name" value="PHD"/>
    <property type="match status" value="1"/>
</dbReference>
<dbReference type="GO" id="GO:0005634">
    <property type="term" value="C:nucleus"/>
    <property type="evidence" value="ECO:0007669"/>
    <property type="project" value="TreeGrafter"/>
</dbReference>
<dbReference type="Proteomes" id="UP000008312">
    <property type="component" value="Unassembled WGS sequence"/>
</dbReference>
<evidence type="ECO:0000256" key="10">
    <source>
        <dbReference type="PROSITE-ProRule" id="PRU00489"/>
    </source>
</evidence>
<dbReference type="InterPro" id="IPR029063">
    <property type="entry name" value="SAM-dependent_MTases_sf"/>
</dbReference>
<dbReference type="SUPFAM" id="SSF53335">
    <property type="entry name" value="S-adenosyl-L-methionine-dependent methyltransferases"/>
    <property type="match status" value="1"/>
</dbReference>
<keyword evidence="6 9" id="KW-0863">Zinc-finger</keyword>
<dbReference type="PROSITE" id="PS51143">
    <property type="entry name" value="MT_A70"/>
    <property type="match status" value="1"/>
</dbReference>
<dbReference type="GeneID" id="24920090"/>
<evidence type="ECO:0000259" key="12">
    <source>
        <dbReference type="PROSITE" id="PS50016"/>
    </source>
</evidence>
<dbReference type="Gene3D" id="3.40.50.150">
    <property type="entry name" value="Vaccinia Virus protein VP39"/>
    <property type="match status" value="1"/>
</dbReference>
<evidence type="ECO:0000256" key="9">
    <source>
        <dbReference type="PROSITE-ProRule" id="PRU00146"/>
    </source>
</evidence>
<comment type="catalytic activity">
    <reaction evidence="8">
        <text>an adenosine in mRNA + S-adenosyl-L-methionine = an N(6)-methyladenosine in mRNA + S-adenosyl-L-homocysteine + H(+)</text>
        <dbReference type="Rhea" id="RHEA:55584"/>
        <dbReference type="Rhea" id="RHEA-COMP:12414"/>
        <dbReference type="Rhea" id="RHEA-COMP:12417"/>
        <dbReference type="ChEBI" id="CHEBI:15378"/>
        <dbReference type="ChEBI" id="CHEBI:57856"/>
        <dbReference type="ChEBI" id="CHEBI:59789"/>
        <dbReference type="ChEBI" id="CHEBI:74411"/>
        <dbReference type="ChEBI" id="CHEBI:74449"/>
        <dbReference type="EC" id="2.1.1.348"/>
    </reaction>
</comment>
<evidence type="ECO:0000256" key="3">
    <source>
        <dbReference type="ARBA" id="ARBA00022679"/>
    </source>
</evidence>
<keyword evidence="4" id="KW-0949">S-adenosyl-L-methionine</keyword>
<feature type="region of interest" description="Disordered" evidence="11">
    <location>
        <begin position="126"/>
        <end position="146"/>
    </location>
</feature>
<keyword evidence="7" id="KW-0862">Zinc</keyword>
<dbReference type="InterPro" id="IPR011011">
    <property type="entry name" value="Znf_FYVE_PHD"/>
</dbReference>
<dbReference type="GO" id="GO:0001734">
    <property type="term" value="F:mRNA m(6)A methyltransferase activity"/>
    <property type="evidence" value="ECO:0007669"/>
    <property type="project" value="UniProtKB-EC"/>
</dbReference>
<evidence type="ECO:0000256" key="2">
    <source>
        <dbReference type="ARBA" id="ARBA00022603"/>
    </source>
</evidence>
<evidence type="ECO:0000256" key="6">
    <source>
        <dbReference type="ARBA" id="ARBA00022771"/>
    </source>
</evidence>
<evidence type="ECO:0000313" key="14">
    <source>
        <dbReference type="Proteomes" id="UP000008312"/>
    </source>
</evidence>
<keyword evidence="14" id="KW-1185">Reference proteome</keyword>
<dbReference type="Gene3D" id="2.60.120.650">
    <property type="entry name" value="Cupin"/>
    <property type="match status" value="1"/>
</dbReference>
<dbReference type="AlphaFoldDB" id="D8M4M5"/>
<dbReference type="PROSITE" id="PS50016">
    <property type="entry name" value="ZF_PHD_2"/>
    <property type="match status" value="1"/>
</dbReference>
<dbReference type="GO" id="GO:0008270">
    <property type="term" value="F:zinc ion binding"/>
    <property type="evidence" value="ECO:0007669"/>
    <property type="project" value="UniProtKB-KW"/>
</dbReference>
<dbReference type="GO" id="GO:0032259">
    <property type="term" value="P:methylation"/>
    <property type="evidence" value="ECO:0007669"/>
    <property type="project" value="UniProtKB-KW"/>
</dbReference>
<dbReference type="InterPro" id="IPR001965">
    <property type="entry name" value="Znf_PHD"/>
</dbReference>
<name>D8M4M5_BLAHO</name>
<feature type="domain" description="PHD-type" evidence="12">
    <location>
        <begin position="6"/>
        <end position="55"/>
    </location>
</feature>
<protein>
    <recommendedName>
        <fullName evidence="1">mRNA m(6)A methyltransferase</fullName>
        <ecNumber evidence="1">2.1.1.348</ecNumber>
    </recommendedName>
</protein>
<dbReference type="EMBL" id="FN668653">
    <property type="protein sequence ID" value="CBK23014.2"/>
    <property type="molecule type" value="Genomic_DNA"/>
</dbReference>
<gene>
    <name evidence="13" type="ORF">GSBLH_T00002962001</name>
</gene>
<organism evidence="13">
    <name type="scientific">Blastocystis hominis</name>
    <dbReference type="NCBI Taxonomy" id="12968"/>
    <lineage>
        <taxon>Eukaryota</taxon>
        <taxon>Sar</taxon>
        <taxon>Stramenopiles</taxon>
        <taxon>Bigyra</taxon>
        <taxon>Opalozoa</taxon>
        <taxon>Opalinata</taxon>
        <taxon>Blastocystidae</taxon>
        <taxon>Blastocystis</taxon>
    </lineage>
</organism>
<comment type="similarity">
    <text evidence="10">Belongs to the MT-A70-like family.</text>
</comment>
<evidence type="ECO:0000256" key="7">
    <source>
        <dbReference type="ARBA" id="ARBA00022833"/>
    </source>
</evidence>
<dbReference type="RefSeq" id="XP_012897062.1">
    <property type="nucleotide sequence ID" value="XM_013041608.1"/>
</dbReference>
<dbReference type="OrthoDB" id="10262526at2759"/>
<dbReference type="GO" id="GO:0036396">
    <property type="term" value="C:RNA N6-methyladenosine methyltransferase complex"/>
    <property type="evidence" value="ECO:0007669"/>
    <property type="project" value="TreeGrafter"/>
</dbReference>
<proteinExistence type="inferred from homology"/>
<dbReference type="PROSITE" id="PS01359">
    <property type="entry name" value="ZF_PHD_1"/>
    <property type="match status" value="1"/>
</dbReference>
<keyword evidence="5" id="KW-0479">Metal-binding</keyword>
<dbReference type="EC" id="2.1.1.348" evidence="1"/>
<sequence>MVPVPHEVCICNGVSDGALIRCSNCGTLYHCSCVGVDEAKAASMKNWICEFCTFEDPNDVDDDEEEYIFERDESVHRRRNRYDSHRSQGFSSLSDMFSGSIEEMNERNLMKAISSIEQKLLIEDESPSIHNPDEGKKTSSRQASDFSTMLSSYPELKSLRHDLQRKHLLHRLVRVKDLSPVNPSRSGDGADDLTEPMRYCVQTLSRYDPPPDSVPLRADIRTFDWERLAKAQRELTGRLFDVIMMDPPWQLATANPTRGVAIAYEQLGDDVIRLMPLDLIQTDGYLFLWVINAKYRVALDLLEGWGYTFVDEIAWVKCNRSRRLAKSHGFYLQHSKETCLVARKGNPPPLTNFGFEPDVIYSERLGQSQKPLDIYEMIERLVPNGYYLEVFGRRNNLRDNWVTIGNEL</sequence>